<feature type="domain" description="DUF4340" evidence="2">
    <location>
        <begin position="78"/>
        <end position="298"/>
    </location>
</feature>
<evidence type="ECO:0000313" key="4">
    <source>
        <dbReference type="Proteomes" id="UP000238322"/>
    </source>
</evidence>
<dbReference type="EMBL" id="PUHY01000010">
    <property type="protein sequence ID" value="PQO34708.1"/>
    <property type="molecule type" value="Genomic_DNA"/>
</dbReference>
<evidence type="ECO:0000259" key="2">
    <source>
        <dbReference type="Pfam" id="PF14238"/>
    </source>
</evidence>
<comment type="caution">
    <text evidence="3">The sequence shown here is derived from an EMBL/GenBank/DDBJ whole genome shotgun (WGS) entry which is preliminary data.</text>
</comment>
<feature type="region of interest" description="Disordered" evidence="1">
    <location>
        <begin position="468"/>
        <end position="583"/>
    </location>
</feature>
<evidence type="ECO:0000313" key="3">
    <source>
        <dbReference type="EMBL" id="PQO34708.1"/>
    </source>
</evidence>
<accession>A0A2S8FRA5</accession>
<protein>
    <recommendedName>
        <fullName evidence="2">DUF4340 domain-containing protein</fullName>
    </recommendedName>
</protein>
<dbReference type="RefSeq" id="WP_105330438.1">
    <property type="nucleotide sequence ID" value="NZ_PUHY01000010.1"/>
</dbReference>
<dbReference type="Pfam" id="PF14238">
    <property type="entry name" value="DUF4340"/>
    <property type="match status" value="1"/>
</dbReference>
<dbReference type="InterPro" id="IPR025641">
    <property type="entry name" value="DUF4340"/>
</dbReference>
<feature type="compositionally biased region" description="Basic and acidic residues" evidence="1">
    <location>
        <begin position="517"/>
        <end position="528"/>
    </location>
</feature>
<evidence type="ECO:0000256" key="1">
    <source>
        <dbReference type="SAM" id="MobiDB-lite"/>
    </source>
</evidence>
<gene>
    <name evidence="3" type="ORF">C5Y83_14495</name>
</gene>
<name>A0A2S8FRA5_9BACT</name>
<feature type="compositionally biased region" description="Acidic residues" evidence="1">
    <location>
        <begin position="573"/>
        <end position="583"/>
    </location>
</feature>
<reference evidence="3 4" key="1">
    <citation type="submission" date="2018-02" db="EMBL/GenBank/DDBJ databases">
        <title>Comparative genomes isolates from brazilian mangrove.</title>
        <authorList>
            <person name="Araujo J.E."/>
            <person name="Taketani R.G."/>
            <person name="Silva M.C.P."/>
            <person name="Loureco M.V."/>
            <person name="Andreote F.D."/>
        </authorList>
    </citation>
    <scope>NUCLEOTIDE SEQUENCE [LARGE SCALE GENOMIC DNA]</scope>
    <source>
        <strain evidence="3 4">Hex-1 MGV</strain>
    </source>
</reference>
<dbReference type="Proteomes" id="UP000238322">
    <property type="component" value="Unassembled WGS sequence"/>
</dbReference>
<dbReference type="OrthoDB" id="241105at2"/>
<organism evidence="3 4">
    <name type="scientific">Blastopirellula marina</name>
    <dbReference type="NCBI Taxonomy" id="124"/>
    <lineage>
        <taxon>Bacteria</taxon>
        <taxon>Pseudomonadati</taxon>
        <taxon>Planctomycetota</taxon>
        <taxon>Planctomycetia</taxon>
        <taxon>Pirellulales</taxon>
        <taxon>Pirellulaceae</taxon>
        <taxon>Blastopirellula</taxon>
    </lineage>
</organism>
<dbReference type="AlphaFoldDB" id="A0A2S8FRA5"/>
<feature type="compositionally biased region" description="Acidic residues" evidence="1">
    <location>
        <begin position="556"/>
        <end position="565"/>
    </location>
</feature>
<sequence>MSEKAKTAIFILIAAIVGGWAYASRPVAINDAPEEEVNKPLFPEFSDPLQAQSMLITRFDPERATIRKFEVANTKNGWQIVTKGGYPANATEHMTKAAVSLVDLKVLRVIEATPGQQPDYGVVEPNANSLTAADEGVGQMISIKDSADKILANLIVGYADKENAQLRYVRVPGRNRIYLVKLDPTVFSTEFSDWIDKDLLEVNPFDVLAMRFRNYTLQLTAQGTVGFSPQMDAQVAFNEASNGWNLTEFQAPTAGDPAHLQPAQIPEGEALNTERLNAIRDALKDVTIVDVVPKPLQLADALKKDFEIQKLQQDDWGTLIATGFLPYTLPGEDTAKICGVNGEVVFETKDAVRYRLLFGNQRLGGENKDQRQQYLFVQAEFAQEMVPMPELQEVPEIKEGEGQDVEAQDKLRREIKDANGRALDVYHQRLAAAKLKILDLNDKFADWYYVVSSEDIAKIQLKRDQIAVNPNQPADQQGGRGMLLPSAGGMGGPPTKPEVMQPGAFQQPMTPAASSPEPKEPTEEKPASEEPMNSGDEEKPAEPETEESATIPKEEEKDEPTETEESANKSDESSDDSQEDSND</sequence>
<proteinExistence type="predicted"/>